<keyword evidence="7" id="KW-1185">Reference proteome</keyword>
<dbReference type="PANTHER" id="PTHR10188:SF43">
    <property type="entry name" value="ASPARAGINASE (EUROFUNG)"/>
    <property type="match status" value="1"/>
</dbReference>
<evidence type="ECO:0000313" key="7">
    <source>
        <dbReference type="Proteomes" id="UP000006039"/>
    </source>
</evidence>
<organism evidence="5">
    <name type="scientific">Gaeumannomyces tritici (strain R3-111a-1)</name>
    <name type="common">Wheat and barley take-all root rot fungus</name>
    <name type="synonym">Gaeumannomyces graminis var. tritici</name>
    <dbReference type="NCBI Taxonomy" id="644352"/>
    <lineage>
        <taxon>Eukaryota</taxon>
        <taxon>Fungi</taxon>
        <taxon>Dikarya</taxon>
        <taxon>Ascomycota</taxon>
        <taxon>Pezizomycotina</taxon>
        <taxon>Sordariomycetes</taxon>
        <taxon>Sordariomycetidae</taxon>
        <taxon>Magnaporthales</taxon>
        <taxon>Magnaporthaceae</taxon>
        <taxon>Gaeumannomyces</taxon>
    </lineage>
</organism>
<evidence type="ECO:0000313" key="5">
    <source>
        <dbReference type="EMBL" id="EJT74882.1"/>
    </source>
</evidence>
<name>J3P5D1_GAET3</name>
<evidence type="ECO:0000313" key="6">
    <source>
        <dbReference type="EnsemblFungi" id="EJT74882"/>
    </source>
</evidence>
<proteinExistence type="predicted"/>
<evidence type="ECO:0000256" key="1">
    <source>
        <dbReference type="PIRSR" id="PIRSR600246-1"/>
    </source>
</evidence>
<dbReference type="SUPFAM" id="SSF56235">
    <property type="entry name" value="N-terminal nucleophile aminohydrolases (Ntn hydrolases)"/>
    <property type="match status" value="1"/>
</dbReference>
<dbReference type="EnsemblFungi" id="EJT74882">
    <property type="protein sequence ID" value="EJT74882"/>
    <property type="gene ID" value="GGTG_08720"/>
</dbReference>
<dbReference type="HOGENOM" id="CLU_021603_1_0_1"/>
<dbReference type="RefSeq" id="XP_009224826.1">
    <property type="nucleotide sequence ID" value="XM_009226562.1"/>
</dbReference>
<dbReference type="GO" id="GO:0016787">
    <property type="term" value="F:hydrolase activity"/>
    <property type="evidence" value="ECO:0007669"/>
    <property type="project" value="InterPro"/>
</dbReference>
<dbReference type="PANTHER" id="PTHR10188">
    <property type="entry name" value="L-ASPARAGINASE"/>
    <property type="match status" value="1"/>
</dbReference>
<protein>
    <submittedName>
        <fullName evidence="5">L-asparaginase 1</fullName>
    </submittedName>
</protein>
<dbReference type="OrthoDB" id="2262349at2759"/>
<reference evidence="6" key="4">
    <citation type="journal article" date="2015" name="G3 (Bethesda)">
        <title>Genome sequences of three phytopathogenic species of the Magnaporthaceae family of fungi.</title>
        <authorList>
            <person name="Okagaki L.H."/>
            <person name="Nunes C.C."/>
            <person name="Sailsbery J."/>
            <person name="Clay B."/>
            <person name="Brown D."/>
            <person name="John T."/>
            <person name="Oh Y."/>
            <person name="Young N."/>
            <person name="Fitzgerald M."/>
            <person name="Haas B.J."/>
            <person name="Zeng Q."/>
            <person name="Young S."/>
            <person name="Adiconis X."/>
            <person name="Fan L."/>
            <person name="Levin J.Z."/>
            <person name="Mitchell T.K."/>
            <person name="Okubara P.A."/>
            <person name="Farman M.L."/>
            <person name="Kohn L.M."/>
            <person name="Birren B."/>
            <person name="Ma L.-J."/>
            <person name="Dean R.A."/>
        </authorList>
    </citation>
    <scope>NUCLEOTIDE SEQUENCE</scope>
    <source>
        <strain evidence="6">R3-111a-1</strain>
    </source>
</reference>
<dbReference type="Gene3D" id="3.60.20.30">
    <property type="entry name" value="(Glycosyl)asparaginase"/>
    <property type="match status" value="1"/>
</dbReference>
<reference evidence="6" key="5">
    <citation type="submission" date="2018-04" db="UniProtKB">
        <authorList>
            <consortium name="EnsemblFungi"/>
        </authorList>
    </citation>
    <scope>IDENTIFICATION</scope>
    <source>
        <strain evidence="6">R3-111a-1</strain>
    </source>
</reference>
<feature type="region of interest" description="Disordered" evidence="4">
    <location>
        <begin position="282"/>
        <end position="306"/>
    </location>
</feature>
<dbReference type="InterPro" id="IPR029055">
    <property type="entry name" value="Ntn_hydrolases_N"/>
</dbReference>
<dbReference type="InterPro" id="IPR000246">
    <property type="entry name" value="Peptidase_T2"/>
</dbReference>
<evidence type="ECO:0000256" key="3">
    <source>
        <dbReference type="PIRSR" id="PIRSR600246-3"/>
    </source>
</evidence>
<gene>
    <name evidence="6" type="primary">20349178</name>
    <name evidence="5" type="ORF">GGTG_08720</name>
</gene>
<dbReference type="eggNOG" id="KOG1592">
    <property type="taxonomic scope" value="Eukaryota"/>
</dbReference>
<dbReference type="STRING" id="644352.J3P5D1"/>
<dbReference type="VEuPathDB" id="FungiDB:GGTG_08720"/>
<feature type="active site" description="Nucleophile" evidence="1">
    <location>
        <position position="239"/>
    </location>
</feature>
<evidence type="ECO:0000256" key="2">
    <source>
        <dbReference type="PIRSR" id="PIRSR600246-2"/>
    </source>
</evidence>
<reference evidence="5" key="2">
    <citation type="submission" date="2010-07" db="EMBL/GenBank/DDBJ databases">
        <authorList>
            <consortium name="The Broad Institute Genome Sequencing Platform"/>
            <consortium name="Broad Institute Genome Sequencing Center for Infectious Disease"/>
            <person name="Ma L.-J."/>
            <person name="Dead R."/>
            <person name="Young S."/>
            <person name="Zeng Q."/>
            <person name="Koehrsen M."/>
            <person name="Alvarado L."/>
            <person name="Berlin A."/>
            <person name="Chapman S.B."/>
            <person name="Chen Z."/>
            <person name="Freedman E."/>
            <person name="Gellesch M."/>
            <person name="Goldberg J."/>
            <person name="Griggs A."/>
            <person name="Gujja S."/>
            <person name="Heilman E.R."/>
            <person name="Heiman D."/>
            <person name="Hepburn T."/>
            <person name="Howarth C."/>
            <person name="Jen D."/>
            <person name="Larson L."/>
            <person name="Mehta T."/>
            <person name="Neiman D."/>
            <person name="Pearson M."/>
            <person name="Roberts A."/>
            <person name="Saif S."/>
            <person name="Shea T."/>
            <person name="Shenoy N."/>
            <person name="Sisk P."/>
            <person name="Stolte C."/>
            <person name="Sykes S."/>
            <person name="Walk T."/>
            <person name="White J."/>
            <person name="Yandava C."/>
            <person name="Haas B."/>
            <person name="Nusbaum C."/>
            <person name="Birren B."/>
        </authorList>
    </citation>
    <scope>NUCLEOTIDE SEQUENCE</scope>
    <source>
        <strain evidence="5">R3-111a-1</strain>
    </source>
</reference>
<evidence type="ECO:0000256" key="4">
    <source>
        <dbReference type="SAM" id="MobiDB-lite"/>
    </source>
</evidence>
<feature type="compositionally biased region" description="Low complexity" evidence="4">
    <location>
        <begin position="136"/>
        <end position="162"/>
    </location>
</feature>
<dbReference type="AlphaFoldDB" id="J3P5D1"/>
<accession>J3P5D1</accession>
<dbReference type="GeneID" id="20349178"/>
<feature type="binding site" evidence="2">
    <location>
        <begin position="357"/>
        <end position="360"/>
    </location>
    <ligand>
        <name>substrate</name>
    </ligand>
</feature>
<sequence>MEYKRQTPIITPRLIIHGGAGNITPGNLPPDRYNAFRTALLTIVSKTHTYMTTPRDSRLPTALDAAVNAVLQLEDNPLFNAGHGAVFTRDGVNELEASVMVSRGRAKRGVGATGLRRVRNPILLARAMLEHGDADLGGPSSISSSSSSSSSSLGASSPAPSRGSDDGHLDIPSAQGHTLLHGPAAEQLAAQYGLALVDPSYFFTQRRWDEHVAALGRERASGGAEPATWSATEYLPQGTVGAVALDSDGVLCVATSTGGLTNKLTGRIGDTPVPGAGFWAEEWEERGDPSSSSSSPSAREESWRRALARPDAPVVQLGSALRALMADCLPTPFLYAPIAAPGGTATTTVRAFAGSGTGNGDSFMRTAALRTVAALARFGTEPSAAALTAVAGPGGELQRSAGDRWGARGEGEGGIIGIEVAIVSDAEGRTVEVRSEISHDHNCGGMYRAWIDDAGNAHYQVFKDVPGAAGYGAEGTTEDVRHWCGEKTVL</sequence>
<feature type="site" description="Cleavage; by autolysis" evidence="3">
    <location>
        <begin position="238"/>
        <end position="239"/>
    </location>
</feature>
<reference evidence="7" key="1">
    <citation type="submission" date="2010-07" db="EMBL/GenBank/DDBJ databases">
        <title>The genome sequence of Gaeumannomyces graminis var. tritici strain R3-111a-1.</title>
        <authorList>
            <consortium name="The Broad Institute Genome Sequencing Platform"/>
            <person name="Ma L.-J."/>
            <person name="Dead R."/>
            <person name="Young S."/>
            <person name="Zeng Q."/>
            <person name="Koehrsen M."/>
            <person name="Alvarado L."/>
            <person name="Berlin A."/>
            <person name="Chapman S.B."/>
            <person name="Chen Z."/>
            <person name="Freedman E."/>
            <person name="Gellesch M."/>
            <person name="Goldberg J."/>
            <person name="Griggs A."/>
            <person name="Gujja S."/>
            <person name="Heilman E.R."/>
            <person name="Heiman D."/>
            <person name="Hepburn T."/>
            <person name="Howarth C."/>
            <person name="Jen D."/>
            <person name="Larson L."/>
            <person name="Mehta T."/>
            <person name="Neiman D."/>
            <person name="Pearson M."/>
            <person name="Roberts A."/>
            <person name="Saif S."/>
            <person name="Shea T."/>
            <person name="Shenoy N."/>
            <person name="Sisk P."/>
            <person name="Stolte C."/>
            <person name="Sykes S."/>
            <person name="Walk T."/>
            <person name="White J."/>
            <person name="Yandava C."/>
            <person name="Haas B."/>
            <person name="Nusbaum C."/>
            <person name="Birren B."/>
        </authorList>
    </citation>
    <scope>NUCLEOTIDE SEQUENCE [LARGE SCALE GENOMIC DNA]</scope>
    <source>
        <strain evidence="7">R3-111a-1</strain>
    </source>
</reference>
<dbReference type="GO" id="GO:0005737">
    <property type="term" value="C:cytoplasm"/>
    <property type="evidence" value="ECO:0007669"/>
    <property type="project" value="TreeGrafter"/>
</dbReference>
<feature type="region of interest" description="Disordered" evidence="4">
    <location>
        <begin position="135"/>
        <end position="176"/>
    </location>
</feature>
<dbReference type="Proteomes" id="UP000006039">
    <property type="component" value="Unassembled WGS sequence"/>
</dbReference>
<dbReference type="Pfam" id="PF01112">
    <property type="entry name" value="Asparaginase_2"/>
    <property type="match status" value="2"/>
</dbReference>
<dbReference type="CDD" id="cd04701">
    <property type="entry name" value="Asparaginase_2"/>
    <property type="match status" value="1"/>
</dbReference>
<feature type="binding site" evidence="2">
    <location>
        <begin position="267"/>
        <end position="270"/>
    </location>
    <ligand>
        <name>substrate</name>
    </ligand>
</feature>
<dbReference type="EMBL" id="GL385398">
    <property type="protein sequence ID" value="EJT74882.1"/>
    <property type="molecule type" value="Genomic_DNA"/>
</dbReference>
<reference evidence="5" key="3">
    <citation type="submission" date="2010-09" db="EMBL/GenBank/DDBJ databases">
        <title>Annotation of Gaeumannomyces graminis var. tritici R3-111a-1.</title>
        <authorList>
            <consortium name="The Broad Institute Genome Sequencing Platform"/>
            <person name="Ma L.-J."/>
            <person name="Dead R."/>
            <person name="Young S.K."/>
            <person name="Zeng Q."/>
            <person name="Gargeya S."/>
            <person name="Fitzgerald M."/>
            <person name="Haas B."/>
            <person name="Abouelleil A."/>
            <person name="Alvarado L."/>
            <person name="Arachchi H.M."/>
            <person name="Berlin A."/>
            <person name="Brown A."/>
            <person name="Chapman S.B."/>
            <person name="Chen Z."/>
            <person name="Dunbar C."/>
            <person name="Freedman E."/>
            <person name="Gearin G."/>
            <person name="Gellesch M."/>
            <person name="Goldberg J."/>
            <person name="Griggs A."/>
            <person name="Gujja S."/>
            <person name="Heiman D."/>
            <person name="Howarth C."/>
            <person name="Larson L."/>
            <person name="Lui A."/>
            <person name="MacDonald P.J.P."/>
            <person name="Mehta T."/>
            <person name="Montmayeur A."/>
            <person name="Murphy C."/>
            <person name="Neiman D."/>
            <person name="Pearson M."/>
            <person name="Priest M."/>
            <person name="Roberts A."/>
            <person name="Saif S."/>
            <person name="Shea T."/>
            <person name="Shenoy N."/>
            <person name="Sisk P."/>
            <person name="Stolte C."/>
            <person name="Sykes S."/>
            <person name="Yandava C."/>
            <person name="Wortman J."/>
            <person name="Nusbaum C."/>
            <person name="Birren B."/>
        </authorList>
    </citation>
    <scope>NUCLEOTIDE SEQUENCE</scope>
    <source>
        <strain evidence="5">R3-111a-1</strain>
    </source>
</reference>